<feature type="compositionally biased region" description="Basic and acidic residues" evidence="5">
    <location>
        <begin position="34"/>
        <end position="45"/>
    </location>
</feature>
<dbReference type="Gene3D" id="4.10.1080.10">
    <property type="entry name" value="TSP type-3 repeat"/>
    <property type="match status" value="1"/>
</dbReference>
<dbReference type="Pfam" id="PF18884">
    <property type="entry name" value="TSP3_bac"/>
    <property type="match status" value="7"/>
</dbReference>
<comment type="subcellular location">
    <subcellularLocation>
        <location evidence="1">Secreted</location>
    </subcellularLocation>
</comment>
<name>A0A075GUJ6_9EURY</name>
<evidence type="ECO:0000256" key="5">
    <source>
        <dbReference type="SAM" id="MobiDB-lite"/>
    </source>
</evidence>
<proteinExistence type="predicted"/>
<keyword evidence="4" id="KW-0106">Calcium</keyword>
<feature type="compositionally biased region" description="Acidic residues" evidence="5">
    <location>
        <begin position="78"/>
        <end position="102"/>
    </location>
</feature>
<dbReference type="GO" id="GO:0005509">
    <property type="term" value="F:calcium ion binding"/>
    <property type="evidence" value="ECO:0007669"/>
    <property type="project" value="InterPro"/>
</dbReference>
<dbReference type="PANTHER" id="PTHR37467">
    <property type="entry name" value="EXPORTED CALCIUM-BINDING GLYCOPROTEIN-RELATED"/>
    <property type="match status" value="1"/>
</dbReference>
<feature type="region of interest" description="Disordered" evidence="5">
    <location>
        <begin position="1"/>
        <end position="117"/>
    </location>
</feature>
<dbReference type="InterPro" id="IPR053180">
    <property type="entry name" value="Ca-binding_acidic-repeat"/>
</dbReference>
<feature type="region of interest" description="Disordered" evidence="5">
    <location>
        <begin position="778"/>
        <end position="800"/>
    </location>
</feature>
<dbReference type="InterPro" id="IPR059100">
    <property type="entry name" value="TSP3_bac"/>
</dbReference>
<accession>A0A075GUJ6</accession>
<dbReference type="AlphaFoldDB" id="A0A075GUJ6"/>
<dbReference type="InterPro" id="IPR028974">
    <property type="entry name" value="TSP_type-3_rpt"/>
</dbReference>
<evidence type="ECO:0000256" key="4">
    <source>
        <dbReference type="ARBA" id="ARBA00022837"/>
    </source>
</evidence>
<evidence type="ECO:0000256" key="1">
    <source>
        <dbReference type="ARBA" id="ARBA00004613"/>
    </source>
</evidence>
<sequence length="999" mass="109329">MSTSSGFGDFEDAAGDIMDGEDFVGDEAVDSDGDGLRDRMERTTHGTDPFDPDTDGDGMNDGYEVEAGLNPLDSGDAGLDEVITETETDSGDDAGGTDETWPDPDNGPLGDPDKDGLVNLEEMELGTDPRRNDTDGDGLNDKWESLYTFTMVTQSGELTLFDPLNGNWDCVLLDPESKANLELTFGTELWESLQNFAGHHSCDQVLDFDADTLSNFEEESYGTNPRSEDSDGDLITDQVEVAMGPILLEVVCGKAVLSGPTKEGPFTTLLNAMPSTVNPKDWFLEDMDGDGRNNGPGDWDTDGDQMPDGFEYCFDTLLNAANSSDAFGDYDEDGLSNRAEYDVARTWGAENFTSPLKADTDEDGMPDGWEATNGLNPVDGGNAYEDPDLDGWDADGNGKVVYADLVGIARVYSIPVELNEFVDDNQTVAYARVTHAGGAEETVPLKAPSSGYVYSIPALALLDGAAIDNEVTSRNFVWMVIVEEDERFTNLMEYQARDRDHDGIIDGRSTDPLNPDTDGDGLIDGIEVMGWHILVVSRGVHDVLVTSDPGDVDTDDDGLTDWKEYAETYTNASNTDTDSDGLQDYVEAVDGFTWEGEVYFTNASMFDTDIDGLEDGEEVVDGYDLYVTHANDSDTDDDGLRDGAEVLYVPRPWQAATNPLVNDTDGDGMLDGWEMQVESTMDNTRSHSLWITTTNWQPPGCEDVGCTRGPGGWLWSNSIAGFESGGDANNDGEPDPKYFLWEMNVTGFTLPATGGRWALDPALGSLPDDDFDIDNDTLENDMEGPDRWNTNPVNDDTDGDRLPDGWEVKYSAQAIAEGLIDNNSLESLGARGPMDPSMEDSDLDGIPDGEEDFDHDGLNRTMLLSRFCPGWDDPGNSLCHIDPLDPEGHKFYNDLENFTNYEEMLNGTNPVYNDSDVCPDGSHCPDGMEDGPEVYHMDSDGDTMFDGWEYYFRFDPFDGADANLDVDQDGFTNKCEHEWNTNPKKSNSFPGQGQQCDLF</sequence>
<protein>
    <submittedName>
        <fullName evidence="6">AAA ATPase</fullName>
    </submittedName>
</protein>
<dbReference type="EMBL" id="KF900756">
    <property type="protein sequence ID" value="AIF05977.1"/>
    <property type="molecule type" value="Genomic_DNA"/>
</dbReference>
<dbReference type="PROSITE" id="PS00018">
    <property type="entry name" value="EF_HAND_1"/>
    <property type="match status" value="2"/>
</dbReference>
<dbReference type="InterPro" id="IPR018247">
    <property type="entry name" value="EF_Hand_1_Ca_BS"/>
</dbReference>
<evidence type="ECO:0000313" key="6">
    <source>
        <dbReference type="EMBL" id="AIF05977.1"/>
    </source>
</evidence>
<reference evidence="6" key="1">
    <citation type="journal article" date="2014" name="Genome Biol. Evol.">
        <title>Pangenome evidence for extensive interdomain horizontal transfer affecting lineage core and shell genes in uncultured planktonic thaumarchaeota and euryarchaeota.</title>
        <authorList>
            <person name="Deschamps P."/>
            <person name="Zivanovic Y."/>
            <person name="Moreira D."/>
            <person name="Rodriguez-Valera F."/>
            <person name="Lopez-Garcia P."/>
        </authorList>
    </citation>
    <scope>NUCLEOTIDE SEQUENCE</scope>
</reference>
<organism evidence="6">
    <name type="scientific">uncultured marine group II/III euryarchaeote KM3_18_D06</name>
    <dbReference type="NCBI Taxonomy" id="1457956"/>
    <lineage>
        <taxon>Archaea</taxon>
        <taxon>Methanobacteriati</taxon>
        <taxon>Methanobacteriota</taxon>
        <taxon>environmental samples</taxon>
    </lineage>
</organism>
<feature type="compositionally biased region" description="Acidic residues" evidence="5">
    <location>
        <begin position="9"/>
        <end position="33"/>
    </location>
</feature>
<keyword evidence="3" id="KW-0732">Signal</keyword>
<evidence type="ECO:0000256" key="2">
    <source>
        <dbReference type="ARBA" id="ARBA00022525"/>
    </source>
</evidence>
<dbReference type="PANTHER" id="PTHR37467:SF1">
    <property type="entry name" value="EXPORTED CALCIUM-BINDING GLYCOPROTEIN"/>
    <property type="match status" value="1"/>
</dbReference>
<evidence type="ECO:0000256" key="3">
    <source>
        <dbReference type="ARBA" id="ARBA00022729"/>
    </source>
</evidence>
<keyword evidence="2" id="KW-0964">Secreted</keyword>